<dbReference type="AlphaFoldDB" id="A0A1M5IBE8"/>
<organism evidence="7 8">
    <name type="scientific">Bradyrhizobium erythrophlei</name>
    <dbReference type="NCBI Taxonomy" id="1437360"/>
    <lineage>
        <taxon>Bacteria</taxon>
        <taxon>Pseudomonadati</taxon>
        <taxon>Pseudomonadota</taxon>
        <taxon>Alphaproteobacteria</taxon>
        <taxon>Hyphomicrobiales</taxon>
        <taxon>Nitrobacteraceae</taxon>
        <taxon>Bradyrhizobium</taxon>
    </lineage>
</organism>
<dbReference type="InterPro" id="IPR036908">
    <property type="entry name" value="RlpA-like_sf"/>
</dbReference>
<evidence type="ECO:0000313" key="8">
    <source>
        <dbReference type="Proteomes" id="UP000190675"/>
    </source>
</evidence>
<evidence type="ECO:0000313" key="7">
    <source>
        <dbReference type="EMBL" id="SHG25399.1"/>
    </source>
</evidence>
<keyword evidence="2 3" id="KW-0961">Cell wall biogenesis/degradation</keyword>
<evidence type="ECO:0000256" key="3">
    <source>
        <dbReference type="HAMAP-Rule" id="MF_02071"/>
    </source>
</evidence>
<evidence type="ECO:0000259" key="6">
    <source>
        <dbReference type="Pfam" id="PF03330"/>
    </source>
</evidence>
<dbReference type="Proteomes" id="UP000190675">
    <property type="component" value="Chromosome I"/>
</dbReference>
<dbReference type="HAMAP" id="MF_02071">
    <property type="entry name" value="RlpA"/>
    <property type="match status" value="1"/>
</dbReference>
<dbReference type="InterPro" id="IPR012997">
    <property type="entry name" value="RplA"/>
</dbReference>
<proteinExistence type="inferred from homology"/>
<dbReference type="PANTHER" id="PTHR34183:SF8">
    <property type="entry name" value="ENDOLYTIC PEPTIDOGLYCAN TRANSGLYCOSYLASE RLPA-RELATED"/>
    <property type="match status" value="1"/>
</dbReference>
<reference evidence="7 8" key="1">
    <citation type="submission" date="2016-11" db="EMBL/GenBank/DDBJ databases">
        <authorList>
            <person name="Jaros S."/>
            <person name="Januszkiewicz K."/>
            <person name="Wedrychowicz H."/>
        </authorList>
    </citation>
    <scope>NUCLEOTIDE SEQUENCE [LARGE SCALE GENOMIC DNA]</scope>
    <source>
        <strain evidence="7 8">GAS242</strain>
    </source>
</reference>
<feature type="domain" description="RlpA-like protein double-psi beta-barrel" evidence="6">
    <location>
        <begin position="99"/>
        <end position="184"/>
    </location>
</feature>
<dbReference type="GO" id="GO:0071555">
    <property type="term" value="P:cell wall organization"/>
    <property type="evidence" value="ECO:0007669"/>
    <property type="project" value="UniProtKB-KW"/>
</dbReference>
<dbReference type="InterPro" id="IPR009009">
    <property type="entry name" value="RlpA-like_DPBB"/>
</dbReference>
<keyword evidence="7" id="KW-0449">Lipoprotein</keyword>
<dbReference type="CDD" id="cd22268">
    <property type="entry name" value="DPBB_RlpA-like"/>
    <property type="match status" value="1"/>
</dbReference>
<dbReference type="GO" id="GO:0000270">
    <property type="term" value="P:peptidoglycan metabolic process"/>
    <property type="evidence" value="ECO:0007669"/>
    <property type="project" value="UniProtKB-UniRule"/>
</dbReference>
<feature type="compositionally biased region" description="Polar residues" evidence="5">
    <location>
        <begin position="66"/>
        <end position="76"/>
    </location>
</feature>
<dbReference type="RefSeq" id="WP_425305292.1">
    <property type="nucleotide sequence ID" value="NZ_LT670818.1"/>
</dbReference>
<sequence length="188" mass="20465">MTLHCPFASPFVCEAIMRLFSRIVAIATVPAWMGIHVDPVAAQTFNERWSIIPKAHAEPAPEVPGQTKQDPHTQPQLGGEPTRGSEDRSAPRSFNRVFSGKASYYSYRTGKTASGSSFDRNLPTAAHRSLPFGTRVRVTDLATSQSVVVRITDRGPRVRGRVLDLSLGAARSLAITDRGVAQVRAEVL</sequence>
<dbReference type="EMBL" id="LT670818">
    <property type="protein sequence ID" value="SHG25399.1"/>
    <property type="molecule type" value="Genomic_DNA"/>
</dbReference>
<evidence type="ECO:0000256" key="5">
    <source>
        <dbReference type="SAM" id="MobiDB-lite"/>
    </source>
</evidence>
<evidence type="ECO:0000256" key="4">
    <source>
        <dbReference type="RuleBase" id="RU003495"/>
    </source>
</evidence>
<accession>A0A1M5IBE8</accession>
<evidence type="ECO:0000256" key="2">
    <source>
        <dbReference type="ARBA" id="ARBA00023316"/>
    </source>
</evidence>
<name>A0A1M5IBE8_9BRAD</name>
<dbReference type="InterPro" id="IPR034718">
    <property type="entry name" value="RlpA"/>
</dbReference>
<evidence type="ECO:0000256" key="1">
    <source>
        <dbReference type="ARBA" id="ARBA00023239"/>
    </source>
</evidence>
<dbReference type="SUPFAM" id="SSF50685">
    <property type="entry name" value="Barwin-like endoglucanases"/>
    <property type="match status" value="1"/>
</dbReference>
<keyword evidence="1 3" id="KW-0456">Lyase</keyword>
<dbReference type="Gene3D" id="2.40.40.10">
    <property type="entry name" value="RlpA-like domain"/>
    <property type="match status" value="1"/>
</dbReference>
<dbReference type="Pfam" id="PF03330">
    <property type="entry name" value="DPBB_1"/>
    <property type="match status" value="1"/>
</dbReference>
<comment type="similarity">
    <text evidence="3 4">Belongs to the RlpA family.</text>
</comment>
<feature type="region of interest" description="Disordered" evidence="5">
    <location>
        <begin position="58"/>
        <end position="92"/>
    </location>
</feature>
<comment type="function">
    <text evidence="3">Lytic transglycosylase with a strong preference for naked glycan strands that lack stem peptides.</text>
</comment>
<dbReference type="GO" id="GO:0008932">
    <property type="term" value="F:lytic endotransglycosylase activity"/>
    <property type="evidence" value="ECO:0007669"/>
    <property type="project" value="UniProtKB-UniRule"/>
</dbReference>
<gene>
    <name evidence="3" type="primary">rlpA</name>
    <name evidence="7" type="ORF">SAMN05444169_1434</name>
</gene>
<dbReference type="EC" id="4.2.2.-" evidence="3"/>
<dbReference type="PANTHER" id="PTHR34183">
    <property type="entry name" value="ENDOLYTIC PEPTIDOGLYCAN TRANSGLYCOSYLASE RLPA"/>
    <property type="match status" value="1"/>
</dbReference>
<dbReference type="NCBIfam" id="TIGR00413">
    <property type="entry name" value="rlpA"/>
    <property type="match status" value="1"/>
</dbReference>
<protein>
    <recommendedName>
        <fullName evidence="3">Endolytic peptidoglycan transglycosylase RlpA</fullName>
        <ecNumber evidence="3">4.2.2.-</ecNumber>
    </recommendedName>
</protein>